<name>A0ABX7Y8N9_9ACTN</name>
<keyword evidence="4 5" id="KW-0472">Membrane</keyword>
<dbReference type="Pfam" id="PF07291">
    <property type="entry name" value="MauE"/>
    <property type="match status" value="1"/>
</dbReference>
<keyword evidence="2 5" id="KW-0812">Transmembrane</keyword>
<feature type="domain" description="Methylamine utilisation protein MauE" evidence="6">
    <location>
        <begin position="18"/>
        <end position="150"/>
    </location>
</feature>
<evidence type="ECO:0000313" key="8">
    <source>
        <dbReference type="Proteomes" id="UP000678513"/>
    </source>
</evidence>
<gene>
    <name evidence="7" type="ORF">J5A65_06475</name>
</gene>
<evidence type="ECO:0000256" key="5">
    <source>
        <dbReference type="SAM" id="Phobius"/>
    </source>
</evidence>
<keyword evidence="8" id="KW-1185">Reference proteome</keyword>
<organism evidence="7 8">
    <name type="scientific">Arachnia rubra</name>
    <dbReference type="NCBI Taxonomy" id="1547448"/>
    <lineage>
        <taxon>Bacteria</taxon>
        <taxon>Bacillati</taxon>
        <taxon>Actinomycetota</taxon>
        <taxon>Actinomycetes</taxon>
        <taxon>Propionibacteriales</taxon>
        <taxon>Propionibacteriaceae</taxon>
        <taxon>Arachnia</taxon>
    </lineage>
</organism>
<dbReference type="Proteomes" id="UP000678513">
    <property type="component" value="Chromosome"/>
</dbReference>
<dbReference type="InterPro" id="IPR009908">
    <property type="entry name" value="Methylamine_util_MauE"/>
</dbReference>
<evidence type="ECO:0000256" key="3">
    <source>
        <dbReference type="ARBA" id="ARBA00022989"/>
    </source>
</evidence>
<comment type="subcellular location">
    <subcellularLocation>
        <location evidence="1">Membrane</location>
        <topology evidence="1">Multi-pass membrane protein</topology>
    </subcellularLocation>
</comment>
<proteinExistence type="predicted"/>
<feature type="transmembrane region" description="Helical" evidence="5">
    <location>
        <begin position="20"/>
        <end position="42"/>
    </location>
</feature>
<protein>
    <submittedName>
        <fullName evidence="7">DoxX family protein</fullName>
    </submittedName>
</protein>
<feature type="transmembrane region" description="Helical" evidence="5">
    <location>
        <begin position="87"/>
        <end position="107"/>
    </location>
</feature>
<evidence type="ECO:0000259" key="6">
    <source>
        <dbReference type="Pfam" id="PF07291"/>
    </source>
</evidence>
<evidence type="ECO:0000313" key="7">
    <source>
        <dbReference type="EMBL" id="QUC09351.1"/>
    </source>
</evidence>
<evidence type="ECO:0000256" key="4">
    <source>
        <dbReference type="ARBA" id="ARBA00023136"/>
    </source>
</evidence>
<keyword evidence="3 5" id="KW-1133">Transmembrane helix</keyword>
<evidence type="ECO:0000256" key="1">
    <source>
        <dbReference type="ARBA" id="ARBA00004141"/>
    </source>
</evidence>
<accession>A0ABX7Y8N9</accession>
<sequence length="185" mass="20400">MLAVMSRYPEPSVRYWPDWVGLIARLIPGVVFLYAGIVKVTNMADFAIDIRAYQLVGWDVSNILAHSLPVIEIAVGAMLIAGLLTRWSALVTMLLLLAFTAGIVWVWSQGISIDCGCFGQGGEVAPENTQYPQKLAENLVMTVMCGWLVMRPRSLFSLDQALFGSPIRFSEESQTDIAKTAETEE</sequence>
<feature type="transmembrane region" description="Helical" evidence="5">
    <location>
        <begin position="63"/>
        <end position="81"/>
    </location>
</feature>
<dbReference type="EMBL" id="CP072384">
    <property type="protein sequence ID" value="QUC09351.1"/>
    <property type="molecule type" value="Genomic_DNA"/>
</dbReference>
<reference evidence="7 8" key="1">
    <citation type="submission" date="2021-03" db="EMBL/GenBank/DDBJ databases">
        <title>Human Oral Microbial Genomes.</title>
        <authorList>
            <person name="Johnston C.D."/>
            <person name="Chen T."/>
            <person name="Dewhirst F.E."/>
        </authorList>
    </citation>
    <scope>NUCLEOTIDE SEQUENCE [LARGE SCALE GENOMIC DNA]</scope>
    <source>
        <strain evidence="7 8">DSMZ 100122</strain>
    </source>
</reference>
<evidence type="ECO:0000256" key="2">
    <source>
        <dbReference type="ARBA" id="ARBA00022692"/>
    </source>
</evidence>